<protein>
    <recommendedName>
        <fullName evidence="4">Ricin B lectin domain-containing protein</fullName>
    </recommendedName>
</protein>
<proteinExistence type="predicted"/>
<dbReference type="Proteomes" id="UP000053789">
    <property type="component" value="Unassembled WGS sequence"/>
</dbReference>
<dbReference type="EMBL" id="KN846984">
    <property type="protein sequence ID" value="KIW95084.1"/>
    <property type="molecule type" value="Genomic_DNA"/>
</dbReference>
<evidence type="ECO:0000313" key="3">
    <source>
        <dbReference type="Proteomes" id="UP000053789"/>
    </source>
</evidence>
<gene>
    <name evidence="2" type="ORF">Z519_03667</name>
</gene>
<evidence type="ECO:0000313" key="2">
    <source>
        <dbReference type="EMBL" id="KIW95084.1"/>
    </source>
</evidence>
<feature type="chain" id="PRO_5002260573" description="Ricin B lectin domain-containing protein" evidence="1">
    <location>
        <begin position="19"/>
        <end position="423"/>
    </location>
</feature>
<dbReference type="SUPFAM" id="SSF50370">
    <property type="entry name" value="Ricin B-like lectins"/>
    <property type="match status" value="2"/>
</dbReference>
<dbReference type="VEuPathDB" id="FungiDB:Z519_03667"/>
<keyword evidence="1" id="KW-0732">Signal</keyword>
<dbReference type="InterPro" id="IPR035992">
    <property type="entry name" value="Ricin_B-like_lectins"/>
</dbReference>
<evidence type="ECO:0008006" key="4">
    <source>
        <dbReference type="Google" id="ProtNLM"/>
    </source>
</evidence>
<dbReference type="CDD" id="cd00161">
    <property type="entry name" value="beta-trefoil_Ricin-like"/>
    <property type="match status" value="1"/>
</dbReference>
<organism evidence="2 3">
    <name type="scientific">Cladophialophora bantiana (strain ATCC 10958 / CBS 173.52 / CDC B-1940 / NIH 8579)</name>
    <name type="common">Xylohypha bantiana</name>
    <dbReference type="NCBI Taxonomy" id="1442370"/>
    <lineage>
        <taxon>Eukaryota</taxon>
        <taxon>Fungi</taxon>
        <taxon>Dikarya</taxon>
        <taxon>Ascomycota</taxon>
        <taxon>Pezizomycotina</taxon>
        <taxon>Eurotiomycetes</taxon>
        <taxon>Chaetothyriomycetidae</taxon>
        <taxon>Chaetothyriales</taxon>
        <taxon>Herpotrichiellaceae</taxon>
        <taxon>Cladophialophora</taxon>
    </lineage>
</organism>
<dbReference type="Gene3D" id="2.80.10.50">
    <property type="match status" value="2"/>
</dbReference>
<keyword evidence="3" id="KW-1185">Reference proteome</keyword>
<dbReference type="AlphaFoldDB" id="A0A0D2IE78"/>
<sequence>MNSLLCALFLGSASFGVAHPIVEKRAVTALDQAAFEEAQQRDDTATRAFSSIPIKTSDGRCLFVDQLSGDFRANLTPIQVGSCDGSIEQQWDIITAGKHNDRPGAMLIVSTLAISQTQACFNFDPRRAAGNQVLLFSCGGRADGSGTGTNSQLFPVTGSAGPLTLTPENAPGDCLTFFMFGDASTVITTDVGAASPTVVTQSVPASIISASTTSATASSTSVTLSPTTSPPSVVVSTVATASASASIISVSRAGSVLNPSAAAEANPPDNTATRAFSSVSLKSASGLCLFIDPTAGDFRENLIPITLQPCDGSANQRFNIITAGIHNDQPNSALIVSILTQGCLNFDPRRAAGDTVIMFSCGGRADGSGQVTNSQLFSFTAGEASLRLQPENGAGAVCLVADAAGRMDQATCSDNPSQVFNIS</sequence>
<reference evidence="2" key="1">
    <citation type="submission" date="2015-01" db="EMBL/GenBank/DDBJ databases">
        <title>The Genome Sequence of Cladophialophora bantiana CBS 173.52.</title>
        <authorList>
            <consortium name="The Broad Institute Genomics Platform"/>
            <person name="Cuomo C."/>
            <person name="de Hoog S."/>
            <person name="Gorbushina A."/>
            <person name="Stielow B."/>
            <person name="Teixiera M."/>
            <person name="Abouelleil A."/>
            <person name="Chapman S.B."/>
            <person name="Priest M."/>
            <person name="Young S.K."/>
            <person name="Wortman J."/>
            <person name="Nusbaum C."/>
            <person name="Birren B."/>
        </authorList>
    </citation>
    <scope>NUCLEOTIDE SEQUENCE [LARGE SCALE GENOMIC DNA]</scope>
    <source>
        <strain evidence="2">CBS 173.52</strain>
    </source>
</reference>
<feature type="signal peptide" evidence="1">
    <location>
        <begin position="1"/>
        <end position="18"/>
    </location>
</feature>
<name>A0A0D2IE78_CLAB1</name>
<dbReference type="RefSeq" id="XP_016621753.1">
    <property type="nucleotide sequence ID" value="XM_016761415.1"/>
</dbReference>
<accession>A0A0D2IE78</accession>
<evidence type="ECO:0000256" key="1">
    <source>
        <dbReference type="SAM" id="SignalP"/>
    </source>
</evidence>
<dbReference type="GeneID" id="27696595"/>
<dbReference type="HOGENOM" id="CLU_023261_0_0_1"/>
<dbReference type="PROSITE" id="PS50231">
    <property type="entry name" value="RICIN_B_LECTIN"/>
    <property type="match status" value="2"/>
</dbReference>
<dbReference type="OrthoDB" id="5383818at2759"/>